<keyword evidence="1 3" id="KW-0328">Glycosyltransferase</keyword>
<dbReference type="Gene3D" id="3.40.50.11350">
    <property type="match status" value="1"/>
</dbReference>
<feature type="region of interest" description="Important for donor substrate binding" evidence="3">
    <location>
        <begin position="374"/>
        <end position="375"/>
    </location>
</feature>
<dbReference type="InterPro" id="IPR035653">
    <property type="entry name" value="Fut8_SH3"/>
</dbReference>
<dbReference type="PANTHER" id="PTHR13132">
    <property type="entry name" value="ALPHA- 1,6 -FUCOSYLTRANSFERASE"/>
    <property type="match status" value="1"/>
</dbReference>
<dbReference type="OrthoDB" id="2014825at2759"/>
<evidence type="ECO:0000256" key="4">
    <source>
        <dbReference type="SAM" id="Phobius"/>
    </source>
</evidence>
<dbReference type="InterPro" id="IPR027350">
    <property type="entry name" value="GT23_dom"/>
</dbReference>
<dbReference type="Gene3D" id="1.10.287.1060">
    <property type="entry name" value="ESAT-6-like"/>
    <property type="match status" value="1"/>
</dbReference>
<feature type="domain" description="GT23" evidence="5">
    <location>
        <begin position="211"/>
        <end position="500"/>
    </location>
</feature>
<dbReference type="GO" id="GO:0046921">
    <property type="term" value="F:alpha-(1-&gt;6)-fucosyltransferase activity"/>
    <property type="evidence" value="ECO:0007669"/>
    <property type="project" value="TreeGrafter"/>
</dbReference>
<dbReference type="PANTHER" id="PTHR13132:SF29">
    <property type="entry name" value="ALPHA-(1,6)-FUCOSYLTRANSFERASE"/>
    <property type="match status" value="1"/>
</dbReference>
<dbReference type="CDD" id="cd11792">
    <property type="entry name" value="SH3_Fut8"/>
    <property type="match status" value="1"/>
</dbReference>
<sequence length="592" mass="69492">MIFIFTVLHIQTSGTVMKSTMNIMKMIKCYLQFWKRIFMFSFLVLVVLFYVTFYFNCKKTFADDLEQTFAISLEHLDEERRINIELTEIRNDLIQKLRFDEKNMKNTSKMLYVPSEEYELLRRRIYSNTKELWYYVSSTLRSLANEFDDLKPNVSDMKTMVDEHYRSLLRDVAKLADVDGYSLWRLKEFGSLSRLVQKRLQHTQNPPDCSKAKKLLCNFVYGNWCGFGCRVHHFVKCLFVAYATERTMIIDNPGNWWFTSGGFEKLFLPLSDTCTSKDGETFSHWPGNETTQVIMYDLPRPDNADKHLNSLYLPVVLPEDLAERINVLHGDPAVWWIGQFFKYIFRPQPFITNAFNEFAKRVRFQKPIVGLHIRRTDKLIKEASLHKLEEYMYHVEEYYKLKELDGVNDTKRIYLATDEPTLFDEARLKYPEYDIIGDPEISKSASTQKLDGSIININIEIYLLAHCDYVVCTFSSNVCRLAYEIMNSLQPDASAKFTSLDRTFFFHGQVRKLNVALLSHKAYGPEEMDLDVGDEIEEAGNHWDGYSKGKNLRTNKLLLYPTFKVTRKIEVLPFASYPNITMNNEVQKEENF</sequence>
<keyword evidence="7" id="KW-1185">Reference proteome</keyword>
<reference evidence="7" key="1">
    <citation type="submission" date="2010-06" db="EMBL/GenBank/DDBJ databases">
        <authorList>
            <person name="Jiang H."/>
            <person name="Abraham K."/>
            <person name="Ali S."/>
            <person name="Alsbrooks S.L."/>
            <person name="Anim B.N."/>
            <person name="Anosike U.S."/>
            <person name="Attaway T."/>
            <person name="Bandaranaike D.P."/>
            <person name="Battles P.K."/>
            <person name="Bell S.N."/>
            <person name="Bell A.V."/>
            <person name="Beltran B."/>
            <person name="Bickham C."/>
            <person name="Bustamante Y."/>
            <person name="Caleb T."/>
            <person name="Canada A."/>
            <person name="Cardenas V."/>
            <person name="Carter K."/>
            <person name="Chacko J."/>
            <person name="Chandrabose M.N."/>
            <person name="Chavez D."/>
            <person name="Chavez A."/>
            <person name="Chen L."/>
            <person name="Chu H.-S."/>
            <person name="Claassen K.J."/>
            <person name="Cockrell R."/>
            <person name="Collins M."/>
            <person name="Cooper J.A."/>
            <person name="Cree A."/>
            <person name="Curry S.M."/>
            <person name="Da Y."/>
            <person name="Dao M.D."/>
            <person name="Das B."/>
            <person name="Davila M.-L."/>
            <person name="Davy-Carroll L."/>
            <person name="Denson S."/>
            <person name="Dinh H."/>
            <person name="Ebong V.E."/>
            <person name="Edwards J.R."/>
            <person name="Egan A."/>
            <person name="El-Daye J."/>
            <person name="Escobedo L."/>
            <person name="Fernandez S."/>
            <person name="Fernando P.R."/>
            <person name="Flagg N."/>
            <person name="Forbes L.D."/>
            <person name="Fowler R.G."/>
            <person name="Fu Q."/>
            <person name="Gabisi R.A."/>
            <person name="Ganer J."/>
            <person name="Garbino Pronczuk A."/>
            <person name="Garcia R.M."/>
            <person name="Garner T."/>
            <person name="Garrett T.E."/>
            <person name="Gonzalez D.A."/>
            <person name="Hamid H."/>
            <person name="Hawkins E.S."/>
            <person name="Hirani K."/>
            <person name="Hogues M.E."/>
            <person name="Hollins B."/>
            <person name="Hsiao C.-H."/>
            <person name="Jabil R."/>
            <person name="James M.L."/>
            <person name="Jhangiani S.N."/>
            <person name="Johnson B."/>
            <person name="Johnson Q."/>
            <person name="Joshi V."/>
            <person name="Kalu J.B."/>
            <person name="Kam C."/>
            <person name="Kashfia A."/>
            <person name="Keebler J."/>
            <person name="Kisamo H."/>
            <person name="Kovar C.L."/>
            <person name="Lago L.A."/>
            <person name="Lai C.-Y."/>
            <person name="Laidlaw J."/>
            <person name="Lara F."/>
            <person name="Le T.-K."/>
            <person name="Lee S.L."/>
            <person name="Legall F.H."/>
            <person name="Lemon S.J."/>
            <person name="Lewis L.R."/>
            <person name="Li B."/>
            <person name="Liu Y."/>
            <person name="Liu Y.-S."/>
            <person name="Lopez J."/>
            <person name="Lozado R.J."/>
            <person name="Lu J."/>
            <person name="Madu R.C."/>
            <person name="Maheshwari M."/>
            <person name="Maheshwari R."/>
            <person name="Malloy K."/>
            <person name="Martinez E."/>
            <person name="Mathew T."/>
            <person name="Mercado I.C."/>
            <person name="Mercado C."/>
            <person name="Meyer B."/>
            <person name="Montgomery K."/>
            <person name="Morgan M.B."/>
            <person name="Munidasa M."/>
            <person name="Nazareth L.V."/>
            <person name="Nelson J."/>
            <person name="Ng B.M."/>
            <person name="Nguyen N.B."/>
            <person name="Nguyen P.Q."/>
            <person name="Nguyen T."/>
            <person name="Obregon M."/>
            <person name="Okwuonu G.O."/>
            <person name="Onwere C.G."/>
            <person name="Orozco G."/>
            <person name="Parra A."/>
            <person name="Patel S."/>
            <person name="Patil S."/>
            <person name="Perez A."/>
            <person name="Perez Y."/>
            <person name="Pham C."/>
            <person name="Primus E.L."/>
            <person name="Pu L.-L."/>
            <person name="Puazo M."/>
            <person name="Qin X."/>
            <person name="Quiroz J.B."/>
            <person name="Reese J."/>
            <person name="Richards S."/>
            <person name="Rives C.M."/>
            <person name="Robberts R."/>
            <person name="Ruiz S.J."/>
            <person name="Ruiz M.J."/>
            <person name="Santibanez J."/>
            <person name="Schneider B.W."/>
            <person name="Sisson I."/>
            <person name="Smith M."/>
            <person name="Sodergren E."/>
            <person name="Song X.-Z."/>
            <person name="Song B.B."/>
            <person name="Summersgill H."/>
            <person name="Thelus R."/>
            <person name="Thornton R.D."/>
            <person name="Trejos Z.Y."/>
            <person name="Usmani K."/>
            <person name="Vattathil S."/>
            <person name="Villasana D."/>
            <person name="Walker D.L."/>
            <person name="Wang S."/>
            <person name="Wang K."/>
            <person name="White C.S."/>
            <person name="Williams A.C."/>
            <person name="Williamson J."/>
            <person name="Wilson K."/>
            <person name="Woghiren I.O."/>
            <person name="Woodworth J.R."/>
            <person name="Worley K.C."/>
            <person name="Wright R.A."/>
            <person name="Wu W."/>
            <person name="Young L."/>
            <person name="Zhang L."/>
            <person name="Zhang J."/>
            <person name="Zhu Y."/>
            <person name="Muzny D.M."/>
            <person name="Weinstock G."/>
            <person name="Gibbs R.A."/>
        </authorList>
    </citation>
    <scope>NUCLEOTIDE SEQUENCE [LARGE SCALE GENOMIC DNA]</scope>
    <source>
        <strain evidence="7">LSR1</strain>
    </source>
</reference>
<protein>
    <recommendedName>
        <fullName evidence="5">GT23 domain-containing protein</fullName>
    </recommendedName>
</protein>
<keyword evidence="4" id="KW-0812">Transmembrane</keyword>
<dbReference type="InterPro" id="IPR045573">
    <property type="entry name" value="Fut8_N_cat"/>
</dbReference>
<evidence type="ECO:0000313" key="6">
    <source>
        <dbReference type="EnsemblMetazoa" id="XP_016658557.1"/>
    </source>
</evidence>
<reference evidence="6" key="2">
    <citation type="submission" date="2022-06" db="UniProtKB">
        <authorList>
            <consortium name="EnsemblMetazoa"/>
        </authorList>
    </citation>
    <scope>IDENTIFICATION</scope>
</reference>
<evidence type="ECO:0000259" key="5">
    <source>
        <dbReference type="PROSITE" id="PS51659"/>
    </source>
</evidence>
<dbReference type="AlphaFoldDB" id="A0A8R2D410"/>
<evidence type="ECO:0000313" key="7">
    <source>
        <dbReference type="Proteomes" id="UP000007819"/>
    </source>
</evidence>
<dbReference type="Proteomes" id="UP000007819">
    <property type="component" value="Chromosome A1"/>
</dbReference>
<dbReference type="CDD" id="cd11300">
    <property type="entry name" value="Fut8_like"/>
    <property type="match status" value="1"/>
</dbReference>
<dbReference type="PROSITE" id="PS51659">
    <property type="entry name" value="GT23"/>
    <property type="match status" value="1"/>
</dbReference>
<dbReference type="Gene3D" id="2.30.30.40">
    <property type="entry name" value="SH3 Domains"/>
    <property type="match status" value="1"/>
</dbReference>
<keyword evidence="4" id="KW-1133">Transmembrane helix</keyword>
<feature type="transmembrane region" description="Helical" evidence="4">
    <location>
        <begin position="33"/>
        <end position="55"/>
    </location>
</feature>
<comment type="similarity">
    <text evidence="3">Belongs to the glycosyltransferase 23 family.</text>
</comment>
<dbReference type="GeneID" id="100166919"/>
<evidence type="ECO:0000256" key="3">
    <source>
        <dbReference type="PROSITE-ProRule" id="PRU00992"/>
    </source>
</evidence>
<accession>A0A8R2D410</accession>
<organism evidence="6 7">
    <name type="scientific">Acyrthosiphon pisum</name>
    <name type="common">Pea aphid</name>
    <dbReference type="NCBI Taxonomy" id="7029"/>
    <lineage>
        <taxon>Eukaryota</taxon>
        <taxon>Metazoa</taxon>
        <taxon>Ecdysozoa</taxon>
        <taxon>Arthropoda</taxon>
        <taxon>Hexapoda</taxon>
        <taxon>Insecta</taxon>
        <taxon>Pterygota</taxon>
        <taxon>Neoptera</taxon>
        <taxon>Paraneoptera</taxon>
        <taxon>Hemiptera</taxon>
        <taxon>Sternorrhyncha</taxon>
        <taxon>Aphidomorpha</taxon>
        <taxon>Aphidoidea</taxon>
        <taxon>Aphididae</taxon>
        <taxon>Macrosiphini</taxon>
        <taxon>Acyrthosiphon</taxon>
    </lineage>
</organism>
<evidence type="ECO:0000256" key="1">
    <source>
        <dbReference type="ARBA" id="ARBA00022676"/>
    </source>
</evidence>
<dbReference type="EnsemblMetazoa" id="XM_016803068.2">
    <property type="protein sequence ID" value="XP_016658557.1"/>
    <property type="gene ID" value="LOC100166919"/>
</dbReference>
<keyword evidence="2 3" id="KW-0808">Transferase</keyword>
<dbReference type="RefSeq" id="XP_016658557.1">
    <property type="nucleotide sequence ID" value="XM_016803068.2"/>
</dbReference>
<proteinExistence type="inferred from homology"/>
<dbReference type="GO" id="GO:0006487">
    <property type="term" value="P:protein N-linked glycosylation"/>
    <property type="evidence" value="ECO:0007669"/>
    <property type="project" value="TreeGrafter"/>
</dbReference>
<dbReference type="KEGG" id="api:100166919"/>
<dbReference type="Pfam" id="PF19745">
    <property type="entry name" value="FUT8_N_cat"/>
    <property type="match status" value="1"/>
</dbReference>
<name>A0A8R2D410_ACYPI</name>
<evidence type="ECO:0000256" key="2">
    <source>
        <dbReference type="ARBA" id="ARBA00022679"/>
    </source>
</evidence>
<keyword evidence="4" id="KW-0472">Membrane</keyword>